<organism evidence="1 2">
    <name type="scientific">Brevirhabdus pacifica</name>
    <dbReference type="NCBI Taxonomy" id="1267768"/>
    <lineage>
        <taxon>Bacteria</taxon>
        <taxon>Pseudomonadati</taxon>
        <taxon>Pseudomonadota</taxon>
        <taxon>Alphaproteobacteria</taxon>
        <taxon>Rhodobacterales</taxon>
        <taxon>Paracoccaceae</taxon>
        <taxon>Brevirhabdus</taxon>
    </lineage>
</organism>
<keyword evidence="2" id="KW-1185">Reference proteome</keyword>
<accession>A0A2M9DGE0</accession>
<dbReference type="EMBL" id="CP019124">
    <property type="protein sequence ID" value="APX88671.1"/>
    <property type="molecule type" value="Genomic_DNA"/>
</dbReference>
<dbReference type="AlphaFoldDB" id="A0A1U7DFD6"/>
<evidence type="ECO:0000313" key="1">
    <source>
        <dbReference type="EMBL" id="APX88671.1"/>
    </source>
</evidence>
<protein>
    <submittedName>
        <fullName evidence="1">Uncharacterized protein</fullName>
    </submittedName>
</protein>
<reference evidence="1" key="1">
    <citation type="submission" date="2017-01" db="EMBL/GenBank/DDBJ databases">
        <title>Genomic analysis of Xuhuaishuia manganoxidans DY6-4.</title>
        <authorList>
            <person name="Wang X."/>
        </authorList>
    </citation>
    <scope>NUCLEOTIDE SEQUENCE [LARGE SCALE GENOMIC DNA]</scope>
    <source>
        <strain evidence="1">DY6-4</strain>
    </source>
</reference>
<dbReference type="STRING" id="1267768.BV394_02095"/>
<dbReference type="RefSeq" id="WP_076978695.1">
    <property type="nucleotide sequence ID" value="NZ_CP019124.1"/>
</dbReference>
<sequence length="126" mass="14229">MSAAEAAEARGVSIWAAREATKRHGVKFRDARKDPEFAAANAERMKRRYADPEFAAANAERLRKMSHDPQIAAARAKAMRRLHRDPAFNPLAALTAEERADYDLMKRNKLTRNEALTAIGRKDLIR</sequence>
<name>A0A1U7DFD6_9RHOB</name>
<proteinExistence type="predicted"/>
<evidence type="ECO:0000313" key="2">
    <source>
        <dbReference type="Proteomes" id="UP000187266"/>
    </source>
</evidence>
<gene>
    <name evidence="1" type="ORF">BV394_02095</name>
</gene>
<dbReference type="Proteomes" id="UP000187266">
    <property type="component" value="Chromosome"/>
</dbReference>
<accession>A0A1U7DFD6</accession>